<dbReference type="Proteomes" id="UP001219525">
    <property type="component" value="Unassembled WGS sequence"/>
</dbReference>
<organism evidence="5 6">
    <name type="scientific">Mycena pura</name>
    <dbReference type="NCBI Taxonomy" id="153505"/>
    <lineage>
        <taxon>Eukaryota</taxon>
        <taxon>Fungi</taxon>
        <taxon>Dikarya</taxon>
        <taxon>Basidiomycota</taxon>
        <taxon>Agaricomycotina</taxon>
        <taxon>Agaricomycetes</taxon>
        <taxon>Agaricomycetidae</taxon>
        <taxon>Agaricales</taxon>
        <taxon>Marasmiineae</taxon>
        <taxon>Mycenaceae</taxon>
        <taxon>Mycena</taxon>
    </lineage>
</organism>
<evidence type="ECO:0000256" key="4">
    <source>
        <dbReference type="SAM" id="SignalP"/>
    </source>
</evidence>
<keyword evidence="2" id="KW-0560">Oxidoreductase</keyword>
<comment type="similarity">
    <text evidence="3">Belongs to the ustYa family.</text>
</comment>
<keyword evidence="4" id="KW-0732">Signal</keyword>
<dbReference type="PANTHER" id="PTHR33365">
    <property type="entry name" value="YALI0B05434P"/>
    <property type="match status" value="1"/>
</dbReference>
<evidence type="ECO:0000256" key="3">
    <source>
        <dbReference type="ARBA" id="ARBA00035112"/>
    </source>
</evidence>
<evidence type="ECO:0000313" key="6">
    <source>
        <dbReference type="Proteomes" id="UP001219525"/>
    </source>
</evidence>
<evidence type="ECO:0000256" key="2">
    <source>
        <dbReference type="ARBA" id="ARBA00023002"/>
    </source>
</evidence>
<name>A0AAD6VQL5_9AGAR</name>
<dbReference type="EMBL" id="JARJCW010000014">
    <property type="protein sequence ID" value="KAJ7217069.1"/>
    <property type="molecule type" value="Genomic_DNA"/>
</dbReference>
<accession>A0AAD6VQL5</accession>
<evidence type="ECO:0008006" key="7">
    <source>
        <dbReference type="Google" id="ProtNLM"/>
    </source>
</evidence>
<dbReference type="Pfam" id="PF11807">
    <property type="entry name" value="UstYa"/>
    <property type="match status" value="1"/>
</dbReference>
<sequence>MVTLKRHVFLQLSIVLLVAVRDANANSHILGNGAPLQTNGAESGIDVSTGTASLSFRVPFGDAVALRIITAERYGLGDDADEEWSKILPAHGHVVHVAQDASAPPEPHTVTLFHQLKCIDIIRAQYKLPQSAPISLRTGHCLNYLRQTILCKSNLVLESVDDQFGHSDRNFYDTVCRDWTALYREAERNQAAYEGLSMKSGEKRG</sequence>
<dbReference type="GO" id="GO:0016491">
    <property type="term" value="F:oxidoreductase activity"/>
    <property type="evidence" value="ECO:0007669"/>
    <property type="project" value="UniProtKB-KW"/>
</dbReference>
<protein>
    <recommendedName>
        <fullName evidence="7">Ectomycorrhiza-regulated small secreted protein</fullName>
    </recommendedName>
</protein>
<dbReference type="PANTHER" id="PTHR33365:SF11">
    <property type="entry name" value="TAT PATHWAY SIGNAL SEQUENCE"/>
    <property type="match status" value="1"/>
</dbReference>
<feature type="signal peptide" evidence="4">
    <location>
        <begin position="1"/>
        <end position="25"/>
    </location>
</feature>
<dbReference type="AlphaFoldDB" id="A0AAD6VQL5"/>
<reference evidence="5" key="1">
    <citation type="submission" date="2023-03" db="EMBL/GenBank/DDBJ databases">
        <title>Massive genome expansion in bonnet fungi (Mycena s.s.) driven by repeated elements and novel gene families across ecological guilds.</title>
        <authorList>
            <consortium name="Lawrence Berkeley National Laboratory"/>
            <person name="Harder C.B."/>
            <person name="Miyauchi S."/>
            <person name="Viragh M."/>
            <person name="Kuo A."/>
            <person name="Thoen E."/>
            <person name="Andreopoulos B."/>
            <person name="Lu D."/>
            <person name="Skrede I."/>
            <person name="Drula E."/>
            <person name="Henrissat B."/>
            <person name="Morin E."/>
            <person name="Kohler A."/>
            <person name="Barry K."/>
            <person name="LaButti K."/>
            <person name="Morin E."/>
            <person name="Salamov A."/>
            <person name="Lipzen A."/>
            <person name="Mereny Z."/>
            <person name="Hegedus B."/>
            <person name="Baldrian P."/>
            <person name="Stursova M."/>
            <person name="Weitz H."/>
            <person name="Taylor A."/>
            <person name="Grigoriev I.V."/>
            <person name="Nagy L.G."/>
            <person name="Martin F."/>
            <person name="Kauserud H."/>
        </authorList>
    </citation>
    <scope>NUCLEOTIDE SEQUENCE</scope>
    <source>
        <strain evidence="5">9144</strain>
    </source>
</reference>
<proteinExistence type="inferred from homology"/>
<comment type="pathway">
    <text evidence="1">Mycotoxin biosynthesis.</text>
</comment>
<feature type="chain" id="PRO_5042193790" description="Ectomycorrhiza-regulated small secreted protein" evidence="4">
    <location>
        <begin position="26"/>
        <end position="205"/>
    </location>
</feature>
<gene>
    <name evidence="5" type="ORF">GGX14DRAFT_561586</name>
</gene>
<comment type="caution">
    <text evidence="5">The sequence shown here is derived from an EMBL/GenBank/DDBJ whole genome shotgun (WGS) entry which is preliminary data.</text>
</comment>
<dbReference type="GO" id="GO:0043386">
    <property type="term" value="P:mycotoxin biosynthetic process"/>
    <property type="evidence" value="ECO:0007669"/>
    <property type="project" value="InterPro"/>
</dbReference>
<keyword evidence="6" id="KW-1185">Reference proteome</keyword>
<evidence type="ECO:0000313" key="5">
    <source>
        <dbReference type="EMBL" id="KAJ7217069.1"/>
    </source>
</evidence>
<dbReference type="InterPro" id="IPR021765">
    <property type="entry name" value="UstYa-like"/>
</dbReference>
<evidence type="ECO:0000256" key="1">
    <source>
        <dbReference type="ARBA" id="ARBA00004685"/>
    </source>
</evidence>